<sequence length="124" mass="13819">MAPGDPYERKHKRLLELFNEAETPESSEDPYADDGEYGSDKDYYPSGDESLSSDDAAGRRPQKHASNSSGESSSSSDSDDSDKTFCPSEDERRNEKFSYPKPSCFGGDVIWHSFTVKRSACKSR</sequence>
<feature type="region of interest" description="Disordered" evidence="1">
    <location>
        <begin position="1"/>
        <end position="101"/>
    </location>
</feature>
<organism evidence="2 3">
    <name type="scientific">Brenthis ino</name>
    <name type="common">lesser marbled fritillary</name>
    <dbReference type="NCBI Taxonomy" id="405034"/>
    <lineage>
        <taxon>Eukaryota</taxon>
        <taxon>Metazoa</taxon>
        <taxon>Ecdysozoa</taxon>
        <taxon>Arthropoda</taxon>
        <taxon>Hexapoda</taxon>
        <taxon>Insecta</taxon>
        <taxon>Pterygota</taxon>
        <taxon>Neoptera</taxon>
        <taxon>Endopterygota</taxon>
        <taxon>Lepidoptera</taxon>
        <taxon>Glossata</taxon>
        <taxon>Ditrysia</taxon>
        <taxon>Papilionoidea</taxon>
        <taxon>Nymphalidae</taxon>
        <taxon>Heliconiinae</taxon>
        <taxon>Argynnini</taxon>
        <taxon>Brenthis</taxon>
    </lineage>
</organism>
<dbReference type="AlphaFoldDB" id="A0A8J9VF17"/>
<dbReference type="Proteomes" id="UP000838878">
    <property type="component" value="Chromosome 8"/>
</dbReference>
<reference evidence="2" key="1">
    <citation type="submission" date="2021-12" db="EMBL/GenBank/DDBJ databases">
        <authorList>
            <person name="Martin H S."/>
        </authorList>
    </citation>
    <scope>NUCLEOTIDE SEQUENCE</scope>
</reference>
<gene>
    <name evidence="2" type="ORF">BINO364_LOCUS15532</name>
</gene>
<dbReference type="EMBL" id="OV170228">
    <property type="protein sequence ID" value="CAH0730562.1"/>
    <property type="molecule type" value="Genomic_DNA"/>
</dbReference>
<feature type="compositionally biased region" description="Acidic residues" evidence="1">
    <location>
        <begin position="22"/>
        <end position="37"/>
    </location>
</feature>
<accession>A0A8J9VF17</accession>
<protein>
    <submittedName>
        <fullName evidence="2">Uncharacterized protein</fullName>
    </submittedName>
</protein>
<feature type="compositionally biased region" description="Low complexity" evidence="1">
    <location>
        <begin position="66"/>
        <end position="76"/>
    </location>
</feature>
<evidence type="ECO:0000313" key="3">
    <source>
        <dbReference type="Proteomes" id="UP000838878"/>
    </source>
</evidence>
<name>A0A8J9VF17_9NEOP</name>
<feature type="compositionally biased region" description="Basic and acidic residues" evidence="1">
    <location>
        <begin position="89"/>
        <end position="98"/>
    </location>
</feature>
<feature type="non-terminal residue" evidence="2">
    <location>
        <position position="124"/>
    </location>
</feature>
<evidence type="ECO:0000313" key="2">
    <source>
        <dbReference type="EMBL" id="CAH0730562.1"/>
    </source>
</evidence>
<proteinExistence type="predicted"/>
<keyword evidence="3" id="KW-1185">Reference proteome</keyword>
<dbReference type="OrthoDB" id="7476390at2759"/>
<evidence type="ECO:0000256" key="1">
    <source>
        <dbReference type="SAM" id="MobiDB-lite"/>
    </source>
</evidence>